<accession>A0ABZ1C0C9</accession>
<evidence type="ECO:0000313" key="9">
    <source>
        <dbReference type="Proteomes" id="UP001332192"/>
    </source>
</evidence>
<keyword evidence="4 5" id="KW-0472">Membrane</keyword>
<dbReference type="EC" id="7.1.1.-" evidence="5"/>
<evidence type="ECO:0000256" key="1">
    <source>
        <dbReference type="ARBA" id="ARBA00004127"/>
    </source>
</evidence>
<evidence type="ECO:0000256" key="6">
    <source>
        <dbReference type="RuleBase" id="RU000320"/>
    </source>
</evidence>
<feature type="transmembrane region" description="Helical" evidence="5">
    <location>
        <begin position="463"/>
        <end position="481"/>
    </location>
</feature>
<evidence type="ECO:0000256" key="4">
    <source>
        <dbReference type="ARBA" id="ARBA00023136"/>
    </source>
</evidence>
<evidence type="ECO:0000313" key="8">
    <source>
        <dbReference type="EMBL" id="WRP18201.1"/>
    </source>
</evidence>
<dbReference type="Pfam" id="PF00361">
    <property type="entry name" value="Proton_antipo_M"/>
    <property type="match status" value="1"/>
</dbReference>
<comment type="function">
    <text evidence="5">NDH-1 shuttles electrons from NADH, via FMN and iron-sulfur (Fe-S) centers, to quinones in the respiratory chain. The immediate electron acceptor for the enzyme in this species is believed to be a menaquinone. Couples the redox reaction to proton translocation (for every two electrons transferred, four hydrogen ions are translocated across the cytoplasmic membrane), and thus conserves the redox energy in a proton gradient.</text>
</comment>
<keyword evidence="5" id="KW-0520">NAD</keyword>
<reference evidence="8 9" key="1">
    <citation type="journal article" date="2024" name="Front. Microbiol.">
        <title>Novel thermophilic genera Geochorda gen. nov. and Carboxydochorda gen. nov. from the deep terrestrial subsurface reveal the ecophysiological diversity in the class Limnochordia.</title>
        <authorList>
            <person name="Karnachuk O.V."/>
            <person name="Lukina A.P."/>
            <person name="Avakyan M.R."/>
            <person name="Kadnikov V.V."/>
            <person name="Begmatov S."/>
            <person name="Beletsky A.V."/>
            <person name="Vlasova K.G."/>
            <person name="Novikov A.A."/>
            <person name="Shcherbakova V.A."/>
            <person name="Mardanov A.V."/>
            <person name="Ravin N.V."/>
        </authorList>
    </citation>
    <scope>NUCLEOTIDE SEQUENCE [LARGE SCALE GENOMIC DNA]</scope>
    <source>
        <strain evidence="8 9">L945</strain>
    </source>
</reference>
<name>A0ABZ1C0C9_9FIRM</name>
<gene>
    <name evidence="5" type="primary">nuoN</name>
    <name evidence="8" type="ORF">U7230_04125</name>
</gene>
<keyword evidence="5" id="KW-0813">Transport</keyword>
<feature type="transmembrane region" description="Helical" evidence="5">
    <location>
        <begin position="244"/>
        <end position="265"/>
    </location>
</feature>
<keyword evidence="2 5" id="KW-0812">Transmembrane</keyword>
<feature type="transmembrane region" description="Helical" evidence="5">
    <location>
        <begin position="141"/>
        <end position="158"/>
    </location>
</feature>
<feature type="transmembrane region" description="Helical" evidence="5">
    <location>
        <begin position="12"/>
        <end position="29"/>
    </location>
</feature>
<comment type="subcellular location">
    <subcellularLocation>
        <location evidence="5">Cell membrane</location>
        <topology evidence="5">Multi-pass membrane protein</topology>
    </subcellularLocation>
    <subcellularLocation>
        <location evidence="1">Endomembrane system</location>
        <topology evidence="1">Multi-pass membrane protein</topology>
    </subcellularLocation>
    <subcellularLocation>
        <location evidence="6">Membrane</location>
        <topology evidence="6">Multi-pass membrane protein</topology>
    </subcellularLocation>
</comment>
<dbReference type="PANTHER" id="PTHR22773">
    <property type="entry name" value="NADH DEHYDROGENASE"/>
    <property type="match status" value="1"/>
</dbReference>
<dbReference type="EMBL" id="CP141615">
    <property type="protein sequence ID" value="WRP18201.1"/>
    <property type="molecule type" value="Genomic_DNA"/>
</dbReference>
<evidence type="ECO:0000259" key="7">
    <source>
        <dbReference type="Pfam" id="PF00361"/>
    </source>
</evidence>
<feature type="transmembrane region" description="Helical" evidence="5">
    <location>
        <begin position="372"/>
        <end position="395"/>
    </location>
</feature>
<feature type="transmembrane region" description="Helical" evidence="5">
    <location>
        <begin position="170"/>
        <end position="193"/>
    </location>
</feature>
<evidence type="ECO:0000256" key="3">
    <source>
        <dbReference type="ARBA" id="ARBA00022989"/>
    </source>
</evidence>
<sequence>MSQLFPAGATPSLILAAGALLVLGIELAAPGRRAAAINTGIVLVSLAAAAVSLWLVGGAALAQPPTPAGAGVGTGVPGPARLALDGLARVATGVVVAGGLVGVAISVPVLDRHEPAGFYALLLLAAAGMGLLASATTLPGLFLGLELLSLSLYVLVAYRRRDPRAQEAAFKYFLLGSLASGVLLFGMALVYGATGTLSLQGSEAPAQGAFRTAAGGFALILVGLALKLALAPFHFWAPDAYEGATLGVTAFMSVATKAAAFAALLRVATAAPPAAHAPLWALAALSMLVGSLGALRQRELRRLMAYSGIANAGYLLIGLPHFTGDGIAAGLFYLGAYALMNLGLFVSASMLAGVRSEYPLDALRGQAASQPLAGWTAAVFLLALVGMPLTGGFVGKVLLVGAAVREGAAWLALVLAVSTAVLAYPYLTLAYSIVAGRPAARGTGVVADGGRGAAVGAAGPRRALALLAALLAVGTVALGIWPEPLLAVARTALSLPG</sequence>
<dbReference type="HAMAP" id="MF_00445">
    <property type="entry name" value="NDH1_NuoN_1"/>
    <property type="match status" value="1"/>
</dbReference>
<dbReference type="InterPro" id="IPR010096">
    <property type="entry name" value="NADH-Q_OxRdtase_suN/2"/>
</dbReference>
<organism evidence="8 9">
    <name type="scientific">Carboxydichorda subterranea</name>
    <dbReference type="NCBI Taxonomy" id="3109565"/>
    <lineage>
        <taxon>Bacteria</taxon>
        <taxon>Bacillati</taxon>
        <taxon>Bacillota</taxon>
        <taxon>Limnochordia</taxon>
        <taxon>Limnochordales</taxon>
        <taxon>Geochordaceae</taxon>
        <taxon>Carboxydichorda</taxon>
    </lineage>
</organism>
<evidence type="ECO:0000256" key="5">
    <source>
        <dbReference type="HAMAP-Rule" id="MF_00445"/>
    </source>
</evidence>
<keyword evidence="5" id="KW-1278">Translocase</keyword>
<evidence type="ECO:0000256" key="2">
    <source>
        <dbReference type="ARBA" id="ARBA00022692"/>
    </source>
</evidence>
<feature type="domain" description="NADH:quinone oxidoreductase/Mrp antiporter transmembrane" evidence="7">
    <location>
        <begin position="136"/>
        <end position="420"/>
    </location>
</feature>
<keyword evidence="3 5" id="KW-1133">Transmembrane helix</keyword>
<keyword evidence="5" id="KW-1003">Cell membrane</keyword>
<comment type="similarity">
    <text evidence="5">Belongs to the complex I subunit 2 family.</text>
</comment>
<feature type="transmembrane region" description="Helical" evidence="5">
    <location>
        <begin position="41"/>
        <end position="62"/>
    </location>
</feature>
<dbReference type="InterPro" id="IPR001750">
    <property type="entry name" value="ND/Mrp_TM"/>
</dbReference>
<feature type="transmembrane region" description="Helical" evidence="5">
    <location>
        <begin position="117"/>
        <end position="135"/>
    </location>
</feature>
<feature type="transmembrane region" description="Helical" evidence="5">
    <location>
        <begin position="407"/>
        <end position="427"/>
    </location>
</feature>
<comment type="catalytic activity">
    <reaction evidence="5">
        <text>a quinone + NADH + 5 H(+)(in) = a quinol + NAD(+) + 4 H(+)(out)</text>
        <dbReference type="Rhea" id="RHEA:57888"/>
        <dbReference type="ChEBI" id="CHEBI:15378"/>
        <dbReference type="ChEBI" id="CHEBI:24646"/>
        <dbReference type="ChEBI" id="CHEBI:57540"/>
        <dbReference type="ChEBI" id="CHEBI:57945"/>
        <dbReference type="ChEBI" id="CHEBI:132124"/>
    </reaction>
</comment>
<feature type="transmembrane region" description="Helical" evidence="5">
    <location>
        <begin position="303"/>
        <end position="322"/>
    </location>
</feature>
<feature type="transmembrane region" description="Helical" evidence="5">
    <location>
        <begin position="328"/>
        <end position="351"/>
    </location>
</feature>
<protein>
    <recommendedName>
        <fullName evidence="5">NADH-quinone oxidoreductase subunit N</fullName>
        <ecNumber evidence="5">7.1.1.-</ecNumber>
    </recommendedName>
    <alternativeName>
        <fullName evidence="5">NADH dehydrogenase I subunit N</fullName>
    </alternativeName>
    <alternativeName>
        <fullName evidence="5">NDH-1 subunit N</fullName>
    </alternativeName>
</protein>
<feature type="transmembrane region" description="Helical" evidence="5">
    <location>
        <begin position="213"/>
        <end position="237"/>
    </location>
</feature>
<feature type="transmembrane region" description="Helical" evidence="5">
    <location>
        <begin position="87"/>
        <end position="110"/>
    </location>
</feature>
<comment type="subunit">
    <text evidence="5">NDH-1 is composed of 14 different subunits. Subunits NuoA, H, J, K, L, M, N constitute the membrane sector of the complex.</text>
</comment>
<dbReference type="RefSeq" id="WP_324717472.1">
    <property type="nucleotide sequence ID" value="NZ_CP141615.1"/>
</dbReference>
<proteinExistence type="inferred from homology"/>
<keyword evidence="9" id="KW-1185">Reference proteome</keyword>
<keyword evidence="5" id="KW-0874">Quinone</keyword>
<feature type="transmembrane region" description="Helical" evidence="5">
    <location>
        <begin position="277"/>
        <end position="296"/>
    </location>
</feature>
<dbReference type="Proteomes" id="UP001332192">
    <property type="component" value="Chromosome"/>
</dbReference>